<evidence type="ECO:0000313" key="3">
    <source>
        <dbReference type="Proteomes" id="UP000772434"/>
    </source>
</evidence>
<keyword evidence="3" id="KW-1185">Reference proteome</keyword>
<organism evidence="2 3">
    <name type="scientific">Rhodocollybia butyracea</name>
    <dbReference type="NCBI Taxonomy" id="206335"/>
    <lineage>
        <taxon>Eukaryota</taxon>
        <taxon>Fungi</taxon>
        <taxon>Dikarya</taxon>
        <taxon>Basidiomycota</taxon>
        <taxon>Agaricomycotina</taxon>
        <taxon>Agaricomycetes</taxon>
        <taxon>Agaricomycetidae</taxon>
        <taxon>Agaricales</taxon>
        <taxon>Marasmiineae</taxon>
        <taxon>Omphalotaceae</taxon>
        <taxon>Rhodocollybia</taxon>
    </lineage>
</organism>
<dbReference type="AlphaFoldDB" id="A0A9P5P9L8"/>
<feature type="compositionally biased region" description="Basic and acidic residues" evidence="1">
    <location>
        <begin position="258"/>
        <end position="269"/>
    </location>
</feature>
<feature type="compositionally biased region" description="Basic and acidic residues" evidence="1">
    <location>
        <begin position="242"/>
        <end position="251"/>
    </location>
</feature>
<proteinExistence type="predicted"/>
<name>A0A9P5P9L8_9AGAR</name>
<protein>
    <submittedName>
        <fullName evidence="2">Uncharacterized protein</fullName>
    </submittedName>
</protein>
<dbReference type="Proteomes" id="UP000772434">
    <property type="component" value="Unassembled WGS sequence"/>
</dbReference>
<gene>
    <name evidence="2" type="ORF">BDP27DRAFT_1498308</name>
</gene>
<dbReference type="EMBL" id="JADNRY010000299">
    <property type="protein sequence ID" value="KAF9059473.1"/>
    <property type="molecule type" value="Genomic_DNA"/>
</dbReference>
<evidence type="ECO:0000256" key="1">
    <source>
        <dbReference type="SAM" id="MobiDB-lite"/>
    </source>
</evidence>
<evidence type="ECO:0000313" key="2">
    <source>
        <dbReference type="EMBL" id="KAF9059473.1"/>
    </source>
</evidence>
<dbReference type="OrthoDB" id="3364670at2759"/>
<reference evidence="2" key="1">
    <citation type="submission" date="2020-11" db="EMBL/GenBank/DDBJ databases">
        <authorList>
            <consortium name="DOE Joint Genome Institute"/>
            <person name="Ahrendt S."/>
            <person name="Riley R."/>
            <person name="Andreopoulos W."/>
            <person name="Labutti K."/>
            <person name="Pangilinan J."/>
            <person name="Ruiz-Duenas F.J."/>
            <person name="Barrasa J.M."/>
            <person name="Sanchez-Garcia M."/>
            <person name="Camarero S."/>
            <person name="Miyauchi S."/>
            <person name="Serrano A."/>
            <person name="Linde D."/>
            <person name="Babiker R."/>
            <person name="Drula E."/>
            <person name="Ayuso-Fernandez I."/>
            <person name="Pacheco R."/>
            <person name="Padilla G."/>
            <person name="Ferreira P."/>
            <person name="Barriuso J."/>
            <person name="Kellner H."/>
            <person name="Castanera R."/>
            <person name="Alfaro M."/>
            <person name="Ramirez L."/>
            <person name="Pisabarro A.G."/>
            <person name="Kuo A."/>
            <person name="Tritt A."/>
            <person name="Lipzen A."/>
            <person name="He G."/>
            <person name="Yan M."/>
            <person name="Ng V."/>
            <person name="Cullen D."/>
            <person name="Martin F."/>
            <person name="Rosso M.-N."/>
            <person name="Henrissat B."/>
            <person name="Hibbett D."/>
            <person name="Martinez A.T."/>
            <person name="Grigoriev I.V."/>
        </authorList>
    </citation>
    <scope>NUCLEOTIDE SEQUENCE</scope>
    <source>
        <strain evidence="2">AH 40177</strain>
    </source>
</reference>
<accession>A0A9P5P9L8</accession>
<comment type="caution">
    <text evidence="2">The sequence shown here is derived from an EMBL/GenBank/DDBJ whole genome shotgun (WGS) entry which is preliminary data.</text>
</comment>
<feature type="region of interest" description="Disordered" evidence="1">
    <location>
        <begin position="242"/>
        <end position="269"/>
    </location>
</feature>
<sequence>MALSDSLSPRKCVGYGLCDGEGNEHLWHSLSHMIAYGRVAGLVSYMYNLDSQFNFNNEENLFNIRKKDSWLQCKVHACDVNLQEAEKVLAECGFPEDVLHCEWAVQVNAQTKPLPRELLYNSYATALNIFIYIRATQRLRKRRQAHVDELGRQIIDVSSEHWEIATAELELDIALNVLNKVKAKVTKKESAMGVTAQQQLHCLLKSPFLAKKMNAWALKTRIGEHLRGRKFDLDCQERSYRKQQSEQRINEHTQGSVKCRDPGIADLAR</sequence>